<name>A0A8S5TDQ3_9CAUD</name>
<dbReference type="EMBL" id="BK032810">
    <property type="protein sequence ID" value="DAF61401.1"/>
    <property type="molecule type" value="Genomic_DNA"/>
</dbReference>
<sequence>MAEFNNKKANEIMNGVIDFNTNDFAQCLNQMALVRENVYQILCKTYPEEEVEHMMDNFNFDYHFGKLIESLGSLQWEQVKHKTLVG</sequence>
<reference evidence="1" key="1">
    <citation type="journal article" date="2021" name="Proc. Natl. Acad. Sci. U.S.A.">
        <title>A Catalog of Tens of Thousands of Viruses from Human Metagenomes Reveals Hidden Associations with Chronic Diseases.</title>
        <authorList>
            <person name="Tisza M.J."/>
            <person name="Buck C.B."/>
        </authorList>
    </citation>
    <scope>NUCLEOTIDE SEQUENCE</scope>
    <source>
        <strain evidence="1">CtNnX9</strain>
    </source>
</reference>
<evidence type="ECO:0000313" key="1">
    <source>
        <dbReference type="EMBL" id="DAF61401.1"/>
    </source>
</evidence>
<proteinExistence type="predicted"/>
<organism evidence="1">
    <name type="scientific">Siphoviridae sp. ctNnX9</name>
    <dbReference type="NCBI Taxonomy" id="2827859"/>
    <lineage>
        <taxon>Viruses</taxon>
        <taxon>Duplodnaviria</taxon>
        <taxon>Heunggongvirae</taxon>
        <taxon>Uroviricota</taxon>
        <taxon>Caudoviricetes</taxon>
    </lineage>
</organism>
<accession>A0A8S5TDQ3</accession>
<protein>
    <submittedName>
        <fullName evidence="1">Endoribonuclease</fullName>
    </submittedName>
</protein>